<dbReference type="Proteomes" id="UP000284706">
    <property type="component" value="Unassembled WGS sequence"/>
</dbReference>
<dbReference type="InParanoid" id="A0A409Y3P4"/>
<dbReference type="SUPFAM" id="SSF81383">
    <property type="entry name" value="F-box domain"/>
    <property type="match status" value="1"/>
</dbReference>
<keyword evidence="2" id="KW-1185">Reference proteome</keyword>
<name>A0A409Y3P4_9AGAR</name>
<organism evidence="1 2">
    <name type="scientific">Gymnopilus dilepis</name>
    <dbReference type="NCBI Taxonomy" id="231916"/>
    <lineage>
        <taxon>Eukaryota</taxon>
        <taxon>Fungi</taxon>
        <taxon>Dikarya</taxon>
        <taxon>Basidiomycota</taxon>
        <taxon>Agaricomycotina</taxon>
        <taxon>Agaricomycetes</taxon>
        <taxon>Agaricomycetidae</taxon>
        <taxon>Agaricales</taxon>
        <taxon>Agaricineae</taxon>
        <taxon>Hymenogastraceae</taxon>
        <taxon>Gymnopilus</taxon>
    </lineage>
</organism>
<accession>A0A409Y3P4</accession>
<evidence type="ECO:0000313" key="2">
    <source>
        <dbReference type="Proteomes" id="UP000284706"/>
    </source>
</evidence>
<dbReference type="InterPro" id="IPR036047">
    <property type="entry name" value="F-box-like_dom_sf"/>
</dbReference>
<dbReference type="OrthoDB" id="2788229at2759"/>
<evidence type="ECO:0008006" key="3">
    <source>
        <dbReference type="Google" id="ProtNLM"/>
    </source>
</evidence>
<comment type="caution">
    <text evidence="1">The sequence shown here is derived from an EMBL/GenBank/DDBJ whole genome shotgun (WGS) entry which is preliminary data.</text>
</comment>
<proteinExistence type="predicted"/>
<protein>
    <recommendedName>
        <fullName evidence="3">F-box domain-containing protein</fullName>
    </recommendedName>
</protein>
<dbReference type="EMBL" id="NHYE01001220">
    <property type="protein sequence ID" value="PPQ97608.1"/>
    <property type="molecule type" value="Genomic_DNA"/>
</dbReference>
<evidence type="ECO:0000313" key="1">
    <source>
        <dbReference type="EMBL" id="PPQ97608.1"/>
    </source>
</evidence>
<reference evidence="1 2" key="1">
    <citation type="journal article" date="2018" name="Evol. Lett.">
        <title>Horizontal gene cluster transfer increased hallucinogenic mushroom diversity.</title>
        <authorList>
            <person name="Reynolds H.T."/>
            <person name="Vijayakumar V."/>
            <person name="Gluck-Thaler E."/>
            <person name="Korotkin H.B."/>
            <person name="Matheny P.B."/>
            <person name="Slot J.C."/>
        </authorList>
    </citation>
    <scope>NUCLEOTIDE SEQUENCE [LARGE SCALE GENOMIC DNA]</scope>
    <source>
        <strain evidence="1 2">SRW20</strain>
    </source>
</reference>
<sequence length="1380" mass="153366">MTQVDSTLNASFASHLLRDMQPQLPAELLDLIFSLLLESLGLTSLHECSLVNTTFSSIVTPHLYHHLVLINPDDDGYAIAKADLTLVRTLEVLDRQPHIANYVRSLEVKCGDKHRYGRTAQLFEEGVSILLDLLPRVEELALTRASFDDQVTWGDLDSNFKAAFERVLMLPSLRKLAIQHILWIPLELLNGALSLAKLTLTGHCFKGVSKVHKPPLHLGGDMSSLTRLEASIALPADNFLLSAILSKCAGNLKTLEIIPDRFLGDTYRVSVKQITPKQVSGPAFPEPLFSLAPSHNSTSFLPSEGSLHPLSSLNKLQQLVIKLLITTARNCSNGVDTFGELWIPRSWIRQVLRELSAPLPCLISFFGILHALLIMQEQLPPELLDDIFVLLRNSSDLVSLRACSQACSSFRALAEPHLYCHLALASGESSGSLESFTSPHTRLSPAHTARYLLERPHIAGYVRSLEIDIDGSHLTERSTAGDEHFAQILLSLSNLARIMLKNDLPGRGHGIFWNEMHTVLRSAFVQTLNFPSIKEVGLQGIRRFPLDTLCGLTALETVSLCGYPGSFTYSAPELPSSIGGRGYLKSLTLDYCFHTLEEIIAWLYSSAGPDISQLKYLKVHPVKPSDYRHLPFILSLCSRSLEVLELDPAGQGDLGYTSASVVGRERNLPWRLLENYPLPERPFVSKPSSLTITVDRPTTIPPHSDLLPETISVSMHNPFSLRRLSSLKHLILHLRITELDQLESYSATFEWTRRVFIEFQGSEAASNDLASTTAPVPSNSHQNRVALERLTLNILFNIAPDLLHIVSWSPLYSSLASLSSSMPSLEHIDIIATAGEIYNDQDEVGEGEGKIVSMLEEDADLAPLLRKGLVRVLSKMQKQIPPELLSIIFHSLRVSADYTSLQACTQANSLFRAIAERHLYHNLALTDRDAKTPNPLYITQRSLFMGFDPSEVLSLLSKRPQVAGYVRSLVIMMEYPSSLSLAWNPSKRDLWVKATVQVFHLLTKLDHVVLKPTSRGDGRMLWQDLGQDLQHALVGVLTRPSLRALELTSVDKFPFETLCTATALERLTLTRCLGSAAGQDLVAHSNPPSTRPQLTSLSLKYDRISEITSWLNSPIGLDISFLVELRATLQGASDYMHLSYILSNCSETVKMLELNPGHDVNLCYDSKKELISKQYILFELPEHLFSLTPSSHSSLDLSTSISNTDRLPLPASFSLACLTSLKHLKLNLAIEMPFILQRPVPSNLSYSTPLEWMRRVLDELQAGARRDSSGTTSVTLEQLTLDVEFNLPNFQWSPITSALSSVLSSFSQAVPSLKTVELRIVGYTFGLIGHHGQKAGHLQWVVKRLKADVDLAPLRAEGLLRISGWIMDSDSRREREIRVA</sequence>
<gene>
    <name evidence="1" type="ORF">CVT26_002366</name>
</gene>
<dbReference type="SUPFAM" id="SSF52058">
    <property type="entry name" value="L domain-like"/>
    <property type="match status" value="1"/>
</dbReference>